<dbReference type="PROSITE" id="PS50195">
    <property type="entry name" value="PX"/>
    <property type="match status" value="1"/>
</dbReference>
<dbReference type="Gene3D" id="3.30.1520.10">
    <property type="entry name" value="Phox-like domain"/>
    <property type="match status" value="1"/>
</dbReference>
<feature type="compositionally biased region" description="Polar residues" evidence="11">
    <location>
        <begin position="320"/>
        <end position="331"/>
    </location>
</feature>
<evidence type="ECO:0000256" key="1">
    <source>
        <dbReference type="ARBA" id="ARBA00004287"/>
    </source>
</evidence>
<dbReference type="EMBL" id="LK052948">
    <property type="protein sequence ID" value="CDR46830.1"/>
    <property type="molecule type" value="Genomic_DNA"/>
</dbReference>
<feature type="region of interest" description="Disordered" evidence="11">
    <location>
        <begin position="49"/>
        <end position="238"/>
    </location>
</feature>
<dbReference type="InterPro" id="IPR015404">
    <property type="entry name" value="Vps5_C"/>
</dbReference>
<reference evidence="13" key="1">
    <citation type="journal article" date="2014" name="Genome Announc.">
        <title>Draft genome sequence of Rhodosporidium toruloides CECT1137, an oleaginous yeast of biotechnological interest.</title>
        <authorList>
            <person name="Morin N."/>
            <person name="Calcas X."/>
            <person name="Devillers H."/>
            <person name="Durrens P."/>
            <person name="Sherman D.J."/>
            <person name="Nicaud J.-M."/>
            <person name="Neuveglise C."/>
        </authorList>
    </citation>
    <scope>NUCLEOTIDE SEQUENCE</scope>
    <source>
        <strain evidence="13">CECT1137</strain>
    </source>
</reference>
<dbReference type="Pfam" id="PF00787">
    <property type="entry name" value="PX"/>
    <property type="match status" value="1"/>
</dbReference>
<evidence type="ECO:0000256" key="5">
    <source>
        <dbReference type="ARBA" id="ARBA00022448"/>
    </source>
</evidence>
<evidence type="ECO:0000256" key="7">
    <source>
        <dbReference type="ARBA" id="ARBA00022553"/>
    </source>
</evidence>
<keyword evidence="6" id="KW-0963">Cytoplasm</keyword>
<dbReference type="GO" id="GO:0035091">
    <property type="term" value="F:phosphatidylinositol binding"/>
    <property type="evidence" value="ECO:0007669"/>
    <property type="project" value="InterPro"/>
</dbReference>
<keyword evidence="9" id="KW-0333">Golgi apparatus</keyword>
<evidence type="ECO:0000256" key="11">
    <source>
        <dbReference type="SAM" id="MobiDB-lite"/>
    </source>
</evidence>
<evidence type="ECO:0000256" key="9">
    <source>
        <dbReference type="ARBA" id="ARBA00023034"/>
    </source>
</evidence>
<dbReference type="PANTHER" id="PTHR10555">
    <property type="entry name" value="SORTING NEXIN"/>
    <property type="match status" value="1"/>
</dbReference>
<dbReference type="InterPro" id="IPR027267">
    <property type="entry name" value="AH/BAR_dom_sf"/>
</dbReference>
<feature type="compositionally biased region" description="Low complexity" evidence="11">
    <location>
        <begin position="49"/>
        <end position="65"/>
    </location>
</feature>
<feature type="region of interest" description="Disordered" evidence="11">
    <location>
        <begin position="250"/>
        <end position="528"/>
    </location>
</feature>
<dbReference type="SMART" id="SM00312">
    <property type="entry name" value="PX"/>
    <property type="match status" value="1"/>
</dbReference>
<dbReference type="InterPro" id="IPR001683">
    <property type="entry name" value="PX_dom"/>
</dbReference>
<gene>
    <name evidence="13" type="ORF">RHTO0S_13e02322g</name>
</gene>
<keyword evidence="7" id="KW-0597">Phosphoprotein</keyword>
<dbReference type="FunFam" id="1.20.1270.60:FF:000022">
    <property type="entry name" value="Sorting nexin 3 protein"/>
    <property type="match status" value="1"/>
</dbReference>
<organism evidence="13">
    <name type="scientific">Rhodotorula toruloides</name>
    <name type="common">Yeast</name>
    <name type="synonym">Rhodosporidium toruloides</name>
    <dbReference type="NCBI Taxonomy" id="5286"/>
    <lineage>
        <taxon>Eukaryota</taxon>
        <taxon>Fungi</taxon>
        <taxon>Dikarya</taxon>
        <taxon>Basidiomycota</taxon>
        <taxon>Pucciniomycotina</taxon>
        <taxon>Microbotryomycetes</taxon>
        <taxon>Sporidiobolales</taxon>
        <taxon>Sporidiobolaceae</taxon>
        <taxon>Rhodotorula</taxon>
    </lineage>
</organism>
<evidence type="ECO:0000313" key="13">
    <source>
        <dbReference type="EMBL" id="CDR46830.1"/>
    </source>
</evidence>
<evidence type="ECO:0000256" key="4">
    <source>
        <dbReference type="ARBA" id="ARBA00010883"/>
    </source>
</evidence>
<feature type="compositionally biased region" description="Pro residues" evidence="11">
    <location>
        <begin position="142"/>
        <end position="153"/>
    </location>
</feature>
<dbReference type="GO" id="GO:0045053">
    <property type="term" value="P:protein retention in Golgi apparatus"/>
    <property type="evidence" value="ECO:0007669"/>
    <property type="project" value="TreeGrafter"/>
</dbReference>
<comment type="similarity">
    <text evidence="4">Belongs to the sorting nexin family.</text>
</comment>
<dbReference type="AlphaFoldDB" id="A0A061BG12"/>
<dbReference type="GO" id="GO:0005829">
    <property type="term" value="C:cytosol"/>
    <property type="evidence" value="ECO:0007669"/>
    <property type="project" value="GOC"/>
</dbReference>
<feature type="compositionally biased region" description="Polar residues" evidence="11">
    <location>
        <begin position="516"/>
        <end position="528"/>
    </location>
</feature>
<feature type="compositionally biased region" description="Polar residues" evidence="11">
    <location>
        <begin position="481"/>
        <end position="490"/>
    </location>
</feature>
<dbReference type="Pfam" id="PF09325">
    <property type="entry name" value="Vps5"/>
    <property type="match status" value="1"/>
</dbReference>
<feature type="domain" description="PX" evidence="12">
    <location>
        <begin position="536"/>
        <end position="653"/>
    </location>
</feature>
<feature type="compositionally biased region" description="Basic and acidic residues" evidence="11">
    <location>
        <begin position="204"/>
        <end position="221"/>
    </location>
</feature>
<evidence type="ECO:0000256" key="8">
    <source>
        <dbReference type="ARBA" id="ARBA00022927"/>
    </source>
</evidence>
<feature type="compositionally biased region" description="Pro residues" evidence="11">
    <location>
        <begin position="290"/>
        <end position="310"/>
    </location>
</feature>
<evidence type="ECO:0000256" key="2">
    <source>
        <dbReference type="ARBA" id="ARBA00004496"/>
    </source>
</evidence>
<keyword evidence="5" id="KW-0813">Transport</keyword>
<dbReference type="InterPro" id="IPR036871">
    <property type="entry name" value="PX_dom_sf"/>
</dbReference>
<sequence>MEGFRRESSGFGDLMSTSSSMYGVGSTYSAFGDAGEDDLAANPFADLASSSSLLPPVQPASPQSPFHSPRQERQALVSPTIEAPQYVEPEQTPFSPHAPYSPPAQTKELSPPVSPAAYEPPPPATPAAPHERTFLREAAPEPETPAPPPPPALQPGDPAGFSYNPYADSSFPSRLAPSSPPTPTSPTLLQSPSRQKPDLSALLGDEKPASSSFRKAERHDGGALSGKGGLPTSSVGRKPVAKPLAALLGLEVEDDKSASGVPPAEKETTAPASSQPAPVTAVKPSALETPLPPSPAPSPAPAAPASPAKPPKLARAASEAPSTSSADSTGVSVPYESMVSPLETGDTPREDGERRNAAWPANKPVEGIDEQLAGLKIDQSATEKPASSAAAPTTSEPPASAPSVSAYSQYIFSEETSTSASPEPSDLSRRPSYIDSGSRGFRAFNGSSDDGGFGAGDDADSVRGTYSRSVEVGDAEDAETETTGASTPGTERTVGAGESVRSVREDSAPLPPLPTQTPSVQGSPRSTQLGGSLGPTFIITVGDPQKVGYNPATQHTVYTVRTRTTSPAYRKNDFSVLRRYSHFVWLYEALTQNNPGVIVPGMPEKHAIGRFGSEFVENRRLGLQNALNKIVSHPMLVGDPDLRLFLESDSFDIDIKQRKIDTSADNKGLLASLSSSISGPKFIEFDDYFDLKRQQLEAFETQLRSLITALAAAAKARSTLQASVAELQSAFLALAQCDLSSSLRKLFDEAAAVQKKVFDLAEAQSVHDEQIGGLISVAESYARLCTSARGVFGARIKAYNTWQAAEANLRKIQSAHEKAKRTGRTHSELLNLSVAEISDAERKMLDARHDFDDVSKLTKAEMARFEKEKVDDFKKALEDFADTMAARQREVVQVWQHYHDLLAAAVESSKAAASASASASSETAPTAA</sequence>
<evidence type="ECO:0000259" key="12">
    <source>
        <dbReference type="PROSITE" id="PS50195"/>
    </source>
</evidence>
<dbReference type="GO" id="GO:0005794">
    <property type="term" value="C:Golgi apparatus"/>
    <property type="evidence" value="ECO:0007669"/>
    <property type="project" value="UniProtKB-SubCell"/>
</dbReference>
<proteinExistence type="inferred from homology"/>
<protein>
    <submittedName>
        <fullName evidence="13">RHTO0S13e02322g2_1</fullName>
    </submittedName>
</protein>
<dbReference type="GO" id="GO:0042147">
    <property type="term" value="P:retrograde transport, endosome to Golgi"/>
    <property type="evidence" value="ECO:0007669"/>
    <property type="project" value="TreeGrafter"/>
</dbReference>
<dbReference type="GO" id="GO:0030904">
    <property type="term" value="C:retromer complex"/>
    <property type="evidence" value="ECO:0007669"/>
    <property type="project" value="UniProtKB-ARBA"/>
</dbReference>
<dbReference type="Gene3D" id="1.20.1270.60">
    <property type="entry name" value="Arfaptin homology (AH) domain/BAR domain"/>
    <property type="match status" value="1"/>
</dbReference>
<evidence type="ECO:0000256" key="3">
    <source>
        <dbReference type="ARBA" id="ARBA00004555"/>
    </source>
</evidence>
<dbReference type="GO" id="GO:0015031">
    <property type="term" value="P:protein transport"/>
    <property type="evidence" value="ECO:0007669"/>
    <property type="project" value="UniProtKB-KW"/>
</dbReference>
<accession>A0A061BG12</accession>
<feature type="compositionally biased region" description="Basic and acidic residues" evidence="11">
    <location>
        <begin position="346"/>
        <end position="356"/>
    </location>
</feature>
<comment type="subcellular location">
    <subcellularLocation>
        <location evidence="2">Cytoplasm</location>
    </subcellularLocation>
    <subcellularLocation>
        <location evidence="3">Golgi apparatus</location>
    </subcellularLocation>
    <subcellularLocation>
        <location evidence="1">Membrane</location>
        <topology evidence="1">Peripheral membrane protein</topology>
        <orientation evidence="1">Cytoplasmic side</orientation>
    </subcellularLocation>
</comment>
<dbReference type="SUPFAM" id="SSF64268">
    <property type="entry name" value="PX domain"/>
    <property type="match status" value="1"/>
</dbReference>
<dbReference type="GO" id="GO:0005768">
    <property type="term" value="C:endosome"/>
    <property type="evidence" value="ECO:0007669"/>
    <property type="project" value="TreeGrafter"/>
</dbReference>
<feature type="compositionally biased region" description="Pro residues" evidence="11">
    <location>
        <begin position="112"/>
        <end position="126"/>
    </location>
</feature>
<keyword evidence="8" id="KW-0653">Protein transport</keyword>
<feature type="compositionally biased region" description="Basic and acidic residues" evidence="11">
    <location>
        <begin position="129"/>
        <end position="139"/>
    </location>
</feature>
<evidence type="ECO:0000256" key="10">
    <source>
        <dbReference type="ARBA" id="ARBA00023136"/>
    </source>
</evidence>
<evidence type="ECO:0000256" key="6">
    <source>
        <dbReference type="ARBA" id="ARBA00022490"/>
    </source>
</evidence>
<keyword evidence="10" id="KW-0472">Membrane</keyword>
<feature type="compositionally biased region" description="Low complexity" evidence="11">
    <location>
        <begin position="380"/>
        <end position="425"/>
    </location>
</feature>
<dbReference type="PANTHER" id="PTHR10555:SF170">
    <property type="entry name" value="FI18122P1"/>
    <property type="match status" value="1"/>
</dbReference>
<dbReference type="OrthoDB" id="271164at2759"/>
<name>A0A061BG12_RHOTO</name>